<dbReference type="InterPro" id="IPR008920">
    <property type="entry name" value="TF_FadR/GntR_C"/>
</dbReference>
<dbReference type="CDD" id="cd07377">
    <property type="entry name" value="WHTH_GntR"/>
    <property type="match status" value="1"/>
</dbReference>
<name>K9HAN3_9PROT</name>
<proteinExistence type="predicted"/>
<protein>
    <submittedName>
        <fullName evidence="5">Transcriptional regulator</fullName>
    </submittedName>
</protein>
<dbReference type="EMBL" id="ANHY01000019">
    <property type="protein sequence ID" value="EKV27623.1"/>
    <property type="molecule type" value="Genomic_DNA"/>
</dbReference>
<keyword evidence="1" id="KW-0805">Transcription regulation</keyword>
<dbReference type="SUPFAM" id="SSF46785">
    <property type="entry name" value="Winged helix' DNA-binding domain"/>
    <property type="match status" value="1"/>
</dbReference>
<feature type="domain" description="HTH gntR-type" evidence="4">
    <location>
        <begin position="11"/>
        <end position="79"/>
    </location>
</feature>
<dbReference type="SMART" id="SM00345">
    <property type="entry name" value="HTH_GNTR"/>
    <property type="match status" value="1"/>
</dbReference>
<gene>
    <name evidence="5" type="ORF">C882_1469</name>
</gene>
<dbReference type="PRINTS" id="PR00035">
    <property type="entry name" value="HTHGNTR"/>
</dbReference>
<keyword evidence="6" id="KW-1185">Reference proteome</keyword>
<dbReference type="STRING" id="1238182.C882_1469"/>
<accession>K9HAN3</accession>
<evidence type="ECO:0000256" key="2">
    <source>
        <dbReference type="ARBA" id="ARBA00023125"/>
    </source>
</evidence>
<evidence type="ECO:0000313" key="5">
    <source>
        <dbReference type="EMBL" id="EKV27623.1"/>
    </source>
</evidence>
<dbReference type="Pfam" id="PF07729">
    <property type="entry name" value="FCD"/>
    <property type="match status" value="1"/>
</dbReference>
<dbReference type="PATRIC" id="fig|1238182.3.peg.3683"/>
<dbReference type="Gene3D" id="1.10.10.10">
    <property type="entry name" value="Winged helix-like DNA-binding domain superfamily/Winged helix DNA-binding domain"/>
    <property type="match status" value="1"/>
</dbReference>
<dbReference type="Pfam" id="PF00392">
    <property type="entry name" value="GntR"/>
    <property type="match status" value="1"/>
</dbReference>
<sequence length="251" mass="27972">MTQTFERLDVPPAYQLVFQAIETEIVEGRLNAGDRLPTETAMARQFGVNRSTVREGIRLLEQSGLVRREAGRRLHVSLPHTRELAPRVSRAMVMQRVTFRELWEVAMALEPAAAALAAARISDAALTRLEENVEATRQAVAAGDPVVPLDVEFHALVAEAAGNKALLLCREPMSLLFYPAIRVLFTKSETGRIAQGRLIKAHEILLDALRARDEKTARDWMTRHIVDFKRGYAVRGLDMDAAVDRLSLLAV</sequence>
<dbReference type="AlphaFoldDB" id="K9HAN3"/>
<keyword evidence="3" id="KW-0804">Transcription</keyword>
<comment type="caution">
    <text evidence="5">The sequence shown here is derived from an EMBL/GenBank/DDBJ whole genome shotgun (WGS) entry which is preliminary data.</text>
</comment>
<dbReference type="InterPro" id="IPR000524">
    <property type="entry name" value="Tscrpt_reg_HTH_GntR"/>
</dbReference>
<dbReference type="PANTHER" id="PTHR43537">
    <property type="entry name" value="TRANSCRIPTIONAL REGULATOR, GNTR FAMILY"/>
    <property type="match status" value="1"/>
</dbReference>
<evidence type="ECO:0000313" key="6">
    <source>
        <dbReference type="Proteomes" id="UP000009881"/>
    </source>
</evidence>
<dbReference type="InterPro" id="IPR036388">
    <property type="entry name" value="WH-like_DNA-bd_sf"/>
</dbReference>
<evidence type="ECO:0000256" key="3">
    <source>
        <dbReference type="ARBA" id="ARBA00023163"/>
    </source>
</evidence>
<dbReference type="InterPro" id="IPR036390">
    <property type="entry name" value="WH_DNA-bd_sf"/>
</dbReference>
<dbReference type="PANTHER" id="PTHR43537:SF5">
    <property type="entry name" value="UXU OPERON TRANSCRIPTIONAL REGULATOR"/>
    <property type="match status" value="1"/>
</dbReference>
<dbReference type="Gene3D" id="1.20.120.530">
    <property type="entry name" value="GntR ligand-binding domain-like"/>
    <property type="match status" value="1"/>
</dbReference>
<dbReference type="Proteomes" id="UP000009881">
    <property type="component" value="Unassembled WGS sequence"/>
</dbReference>
<reference evidence="5 6" key="1">
    <citation type="journal article" date="2013" name="Genome Announc.">
        <title>Draft Genome Sequence of an Alphaproteobacterium, Caenispirillum salinarum AK4(T), Isolated from a Solar Saltern.</title>
        <authorList>
            <person name="Khatri I."/>
            <person name="Singh A."/>
            <person name="Korpole S."/>
            <person name="Pinnaka A.K."/>
            <person name="Subramanian S."/>
        </authorList>
    </citation>
    <scope>NUCLEOTIDE SEQUENCE [LARGE SCALE GENOMIC DNA]</scope>
    <source>
        <strain evidence="5 6">AK4</strain>
    </source>
</reference>
<dbReference type="GO" id="GO:0003700">
    <property type="term" value="F:DNA-binding transcription factor activity"/>
    <property type="evidence" value="ECO:0007669"/>
    <property type="project" value="InterPro"/>
</dbReference>
<dbReference type="GO" id="GO:0003677">
    <property type="term" value="F:DNA binding"/>
    <property type="evidence" value="ECO:0007669"/>
    <property type="project" value="UniProtKB-KW"/>
</dbReference>
<dbReference type="SMART" id="SM00895">
    <property type="entry name" value="FCD"/>
    <property type="match status" value="1"/>
</dbReference>
<evidence type="ECO:0000259" key="4">
    <source>
        <dbReference type="PROSITE" id="PS50949"/>
    </source>
</evidence>
<keyword evidence="2" id="KW-0238">DNA-binding</keyword>
<organism evidence="5 6">
    <name type="scientific">Caenispirillum salinarum AK4</name>
    <dbReference type="NCBI Taxonomy" id="1238182"/>
    <lineage>
        <taxon>Bacteria</taxon>
        <taxon>Pseudomonadati</taxon>
        <taxon>Pseudomonadota</taxon>
        <taxon>Alphaproteobacteria</taxon>
        <taxon>Rhodospirillales</taxon>
        <taxon>Novispirillaceae</taxon>
        <taxon>Caenispirillum</taxon>
    </lineage>
</organism>
<dbReference type="OrthoDB" id="9812645at2"/>
<dbReference type="InterPro" id="IPR011711">
    <property type="entry name" value="GntR_C"/>
</dbReference>
<evidence type="ECO:0000256" key="1">
    <source>
        <dbReference type="ARBA" id="ARBA00023015"/>
    </source>
</evidence>
<dbReference type="eggNOG" id="COG2186">
    <property type="taxonomic scope" value="Bacteria"/>
</dbReference>
<dbReference type="RefSeq" id="WP_009542125.1">
    <property type="nucleotide sequence ID" value="NZ_ANHY01000019.1"/>
</dbReference>
<dbReference type="PROSITE" id="PS50949">
    <property type="entry name" value="HTH_GNTR"/>
    <property type="match status" value="1"/>
</dbReference>
<dbReference type="SUPFAM" id="SSF48008">
    <property type="entry name" value="GntR ligand-binding domain-like"/>
    <property type="match status" value="1"/>
</dbReference>